<protein>
    <recommendedName>
        <fullName evidence="3">cytochrome-c oxidase</fullName>
        <ecNumber evidence="3">7.1.1.9</ecNumber>
    </recommendedName>
    <alternativeName>
        <fullName evidence="14">Cytochrome aa3 subunit 2</fullName>
    </alternativeName>
</protein>
<comment type="similarity">
    <text evidence="2">Belongs to the cytochrome c oxidase subunit 2 family.</text>
</comment>
<dbReference type="InterPro" id="IPR002429">
    <property type="entry name" value="CcO_II-like_C"/>
</dbReference>
<proteinExistence type="inferred from homology"/>
<keyword evidence="18" id="KW-0560">Oxidoreductase</keyword>
<name>A0A3N0CMX4_9ACTN</name>
<dbReference type="InterPro" id="IPR008972">
    <property type="entry name" value="Cupredoxin"/>
</dbReference>
<feature type="domain" description="Cytochrome oxidase subunit II copper A binding" evidence="17">
    <location>
        <begin position="102"/>
        <end position="229"/>
    </location>
</feature>
<organism evidence="18 19">
    <name type="scientific">Nocardioides marmoriginsengisoli</name>
    <dbReference type="NCBI Taxonomy" id="661483"/>
    <lineage>
        <taxon>Bacteria</taxon>
        <taxon>Bacillati</taxon>
        <taxon>Actinomycetota</taxon>
        <taxon>Actinomycetes</taxon>
        <taxon>Propionibacteriales</taxon>
        <taxon>Nocardioidaceae</taxon>
        <taxon>Nocardioides</taxon>
    </lineage>
</organism>
<dbReference type="AlphaFoldDB" id="A0A3N0CMX4"/>
<comment type="function">
    <text evidence="13">Subunits I and II form the functional core of the enzyme complex. Electrons originating in cytochrome c are transferred via heme a and Cu(A) to the binuclear center formed by heme a3 and Cu(B).</text>
</comment>
<evidence type="ECO:0000256" key="10">
    <source>
        <dbReference type="ARBA" id="ARBA00022989"/>
    </source>
</evidence>
<dbReference type="InterPro" id="IPR036257">
    <property type="entry name" value="Cyt_c_oxidase_su2_TM_sf"/>
</dbReference>
<evidence type="ECO:0000256" key="2">
    <source>
        <dbReference type="ARBA" id="ARBA00007866"/>
    </source>
</evidence>
<dbReference type="PROSITE" id="PS00078">
    <property type="entry name" value="COX2"/>
    <property type="match status" value="1"/>
</dbReference>
<dbReference type="GO" id="GO:0016020">
    <property type="term" value="C:membrane"/>
    <property type="evidence" value="ECO:0007669"/>
    <property type="project" value="UniProtKB-SubCell"/>
</dbReference>
<evidence type="ECO:0000256" key="7">
    <source>
        <dbReference type="ARBA" id="ARBA00022723"/>
    </source>
</evidence>
<dbReference type="Gene3D" id="1.10.287.90">
    <property type="match status" value="1"/>
</dbReference>
<keyword evidence="9" id="KW-0249">Electron transport</keyword>
<sequence>MRLAMPIPSTKEAQYIYDLWAWSWLAAMITGVVTWGLMFYVFIKYRRRHESEVPVQTRYNLPIEIFYTVAPVMMVIVFFFWTVETQDKVHHAPKDLVAANAEADLNVTVVGQQWSWTFNYTKGNSAIESQPVWEAGTTEKRPTLYLVEGQSVSIDLYSPDVIHSFWVPNFLYKMDVVPGREKYNHFTFTPNRAGTFDGRCAELCGVYHSRMLFNVEVTDQATFDAHMARLKAEGNTGVNLGGEMIQEVPGLGDHSNGGEE</sequence>
<feature type="transmembrane region" description="Helical" evidence="16">
    <location>
        <begin position="64"/>
        <end position="83"/>
    </location>
</feature>
<dbReference type="GO" id="GO:0042773">
    <property type="term" value="P:ATP synthesis coupled electron transport"/>
    <property type="evidence" value="ECO:0007669"/>
    <property type="project" value="TreeGrafter"/>
</dbReference>
<comment type="caution">
    <text evidence="18">The sequence shown here is derived from an EMBL/GenBank/DDBJ whole genome shotgun (WGS) entry which is preliminary data.</text>
</comment>
<evidence type="ECO:0000313" key="18">
    <source>
        <dbReference type="EMBL" id="RNL64263.1"/>
    </source>
</evidence>
<evidence type="ECO:0000256" key="8">
    <source>
        <dbReference type="ARBA" id="ARBA00022967"/>
    </source>
</evidence>
<dbReference type="GO" id="GO:0005507">
    <property type="term" value="F:copper ion binding"/>
    <property type="evidence" value="ECO:0007669"/>
    <property type="project" value="InterPro"/>
</dbReference>
<evidence type="ECO:0000256" key="15">
    <source>
        <dbReference type="ARBA" id="ARBA00047816"/>
    </source>
</evidence>
<evidence type="ECO:0000256" key="3">
    <source>
        <dbReference type="ARBA" id="ARBA00012949"/>
    </source>
</evidence>
<dbReference type="NCBIfam" id="TIGR02866">
    <property type="entry name" value="CoxB"/>
    <property type="match status" value="1"/>
</dbReference>
<keyword evidence="12 16" id="KW-0472">Membrane</keyword>
<dbReference type="SUPFAM" id="SSF49503">
    <property type="entry name" value="Cupredoxins"/>
    <property type="match status" value="1"/>
</dbReference>
<evidence type="ECO:0000259" key="17">
    <source>
        <dbReference type="PROSITE" id="PS50857"/>
    </source>
</evidence>
<dbReference type="EMBL" id="RJSE01000005">
    <property type="protein sequence ID" value="RNL64263.1"/>
    <property type="molecule type" value="Genomic_DNA"/>
</dbReference>
<reference evidence="18 19" key="1">
    <citation type="submission" date="2018-11" db="EMBL/GenBank/DDBJ databases">
        <authorList>
            <person name="Li F."/>
        </authorList>
    </citation>
    <scope>NUCLEOTIDE SEQUENCE [LARGE SCALE GENOMIC DNA]</scope>
    <source>
        <strain evidence="18 19">Gsoil 097</strain>
    </source>
</reference>
<dbReference type="InterPro" id="IPR001505">
    <property type="entry name" value="Copper_CuA"/>
</dbReference>
<dbReference type="PANTHER" id="PTHR22888:SF9">
    <property type="entry name" value="CYTOCHROME C OXIDASE SUBUNIT 2"/>
    <property type="match status" value="1"/>
</dbReference>
<evidence type="ECO:0000256" key="16">
    <source>
        <dbReference type="SAM" id="Phobius"/>
    </source>
</evidence>
<evidence type="ECO:0000256" key="5">
    <source>
        <dbReference type="ARBA" id="ARBA00022660"/>
    </source>
</evidence>
<dbReference type="Gene3D" id="2.60.40.420">
    <property type="entry name" value="Cupredoxins - blue copper proteins"/>
    <property type="match status" value="1"/>
</dbReference>
<keyword evidence="8" id="KW-1278">Translocase</keyword>
<dbReference type="InterPro" id="IPR045187">
    <property type="entry name" value="CcO_II"/>
</dbReference>
<gene>
    <name evidence="18" type="primary">coxB</name>
    <name evidence="18" type="ORF">EFK50_06960</name>
</gene>
<dbReference type="OrthoDB" id="9781261at2"/>
<keyword evidence="7" id="KW-0479">Metal-binding</keyword>
<comment type="subcellular location">
    <subcellularLocation>
        <location evidence="1">Membrane</location>
        <topology evidence="1">Multi-pass membrane protein</topology>
    </subcellularLocation>
</comment>
<dbReference type="SUPFAM" id="SSF81464">
    <property type="entry name" value="Cytochrome c oxidase subunit II-like, transmembrane region"/>
    <property type="match status" value="1"/>
</dbReference>
<dbReference type="EC" id="7.1.1.9" evidence="3"/>
<dbReference type="PANTHER" id="PTHR22888">
    <property type="entry name" value="CYTOCHROME C OXIDASE, SUBUNIT II"/>
    <property type="match status" value="1"/>
</dbReference>
<dbReference type="GO" id="GO:0016491">
    <property type="term" value="F:oxidoreductase activity"/>
    <property type="evidence" value="ECO:0007669"/>
    <property type="project" value="UniProtKB-KW"/>
</dbReference>
<evidence type="ECO:0000256" key="12">
    <source>
        <dbReference type="ARBA" id="ARBA00023136"/>
    </source>
</evidence>
<dbReference type="InterPro" id="IPR014222">
    <property type="entry name" value="Cyt_c_oxidase_su2"/>
</dbReference>
<evidence type="ECO:0000256" key="1">
    <source>
        <dbReference type="ARBA" id="ARBA00004141"/>
    </source>
</evidence>
<evidence type="ECO:0000256" key="14">
    <source>
        <dbReference type="ARBA" id="ARBA00031399"/>
    </source>
</evidence>
<dbReference type="Proteomes" id="UP000267128">
    <property type="component" value="Unassembled WGS sequence"/>
</dbReference>
<evidence type="ECO:0000256" key="9">
    <source>
        <dbReference type="ARBA" id="ARBA00022982"/>
    </source>
</evidence>
<keyword evidence="6 16" id="KW-0812">Transmembrane</keyword>
<dbReference type="Pfam" id="PF00116">
    <property type="entry name" value="COX2"/>
    <property type="match status" value="1"/>
</dbReference>
<evidence type="ECO:0000313" key="19">
    <source>
        <dbReference type="Proteomes" id="UP000267128"/>
    </source>
</evidence>
<dbReference type="PROSITE" id="PS50857">
    <property type="entry name" value="COX2_CUA"/>
    <property type="match status" value="1"/>
</dbReference>
<evidence type="ECO:0000256" key="13">
    <source>
        <dbReference type="ARBA" id="ARBA00024688"/>
    </source>
</evidence>
<keyword evidence="19" id="KW-1185">Reference proteome</keyword>
<accession>A0A3N0CMX4</accession>
<dbReference type="CDD" id="cd13919">
    <property type="entry name" value="CuRO_HCO_II_like_5"/>
    <property type="match status" value="1"/>
</dbReference>
<evidence type="ECO:0000256" key="4">
    <source>
        <dbReference type="ARBA" id="ARBA00022448"/>
    </source>
</evidence>
<keyword evidence="11" id="KW-0186">Copper</keyword>
<keyword evidence="4" id="KW-0813">Transport</keyword>
<dbReference type="GO" id="GO:0004129">
    <property type="term" value="F:cytochrome-c oxidase activity"/>
    <property type="evidence" value="ECO:0007669"/>
    <property type="project" value="UniProtKB-EC"/>
</dbReference>
<evidence type="ECO:0000256" key="11">
    <source>
        <dbReference type="ARBA" id="ARBA00023008"/>
    </source>
</evidence>
<keyword evidence="10 16" id="KW-1133">Transmembrane helix</keyword>
<evidence type="ECO:0000256" key="6">
    <source>
        <dbReference type="ARBA" id="ARBA00022692"/>
    </source>
</evidence>
<feature type="transmembrane region" description="Helical" evidence="16">
    <location>
        <begin position="20"/>
        <end position="43"/>
    </location>
</feature>
<keyword evidence="5" id="KW-0679">Respiratory chain</keyword>
<comment type="catalytic activity">
    <reaction evidence="15">
        <text>4 Fe(II)-[cytochrome c] + O2 + 8 H(+)(in) = 4 Fe(III)-[cytochrome c] + 2 H2O + 4 H(+)(out)</text>
        <dbReference type="Rhea" id="RHEA:11436"/>
        <dbReference type="Rhea" id="RHEA-COMP:10350"/>
        <dbReference type="Rhea" id="RHEA-COMP:14399"/>
        <dbReference type="ChEBI" id="CHEBI:15377"/>
        <dbReference type="ChEBI" id="CHEBI:15378"/>
        <dbReference type="ChEBI" id="CHEBI:15379"/>
        <dbReference type="ChEBI" id="CHEBI:29033"/>
        <dbReference type="ChEBI" id="CHEBI:29034"/>
        <dbReference type="EC" id="7.1.1.9"/>
    </reaction>
</comment>